<feature type="signal peptide" evidence="1">
    <location>
        <begin position="1"/>
        <end position="31"/>
    </location>
</feature>
<reference evidence="2 3" key="1">
    <citation type="submission" date="2021-06" db="EMBL/GenBank/DDBJ databases">
        <authorList>
            <person name="Palmer J.M."/>
        </authorList>
    </citation>
    <scope>NUCLEOTIDE SEQUENCE [LARGE SCALE GENOMIC DNA]</scope>
    <source>
        <strain evidence="2 3">GA_2019</strain>
        <tissue evidence="2">Muscle</tissue>
    </source>
</reference>
<keyword evidence="1" id="KW-0732">Signal</keyword>
<name>A0ABV0MNC3_9TELE</name>
<organism evidence="2 3">
    <name type="scientific">Goodea atripinnis</name>
    <dbReference type="NCBI Taxonomy" id="208336"/>
    <lineage>
        <taxon>Eukaryota</taxon>
        <taxon>Metazoa</taxon>
        <taxon>Chordata</taxon>
        <taxon>Craniata</taxon>
        <taxon>Vertebrata</taxon>
        <taxon>Euteleostomi</taxon>
        <taxon>Actinopterygii</taxon>
        <taxon>Neopterygii</taxon>
        <taxon>Teleostei</taxon>
        <taxon>Neoteleostei</taxon>
        <taxon>Acanthomorphata</taxon>
        <taxon>Ovalentaria</taxon>
        <taxon>Atherinomorphae</taxon>
        <taxon>Cyprinodontiformes</taxon>
        <taxon>Goodeidae</taxon>
        <taxon>Goodea</taxon>
    </lineage>
</organism>
<keyword evidence="3" id="KW-1185">Reference proteome</keyword>
<sequence length="114" mass="12645">MVPLFLSVPTFLCLVLKCFFLSALSPSLCLCLPLRSRICGNVLICAALVQSCQSAMSRYTNLTPGNYRPFFTLHREGVTLLMSAAMKAATVTYQLQLPWFQQTPVAENNSEAKH</sequence>
<evidence type="ECO:0008006" key="4">
    <source>
        <dbReference type="Google" id="ProtNLM"/>
    </source>
</evidence>
<comment type="caution">
    <text evidence="2">The sequence shown here is derived from an EMBL/GenBank/DDBJ whole genome shotgun (WGS) entry which is preliminary data.</text>
</comment>
<dbReference type="Proteomes" id="UP001476798">
    <property type="component" value="Unassembled WGS sequence"/>
</dbReference>
<feature type="chain" id="PRO_5046553404" description="Secreted protein" evidence="1">
    <location>
        <begin position="32"/>
        <end position="114"/>
    </location>
</feature>
<evidence type="ECO:0000256" key="1">
    <source>
        <dbReference type="SAM" id="SignalP"/>
    </source>
</evidence>
<gene>
    <name evidence="2" type="ORF">GOODEAATRI_030771</name>
</gene>
<accession>A0ABV0MNC3</accession>
<proteinExistence type="predicted"/>
<protein>
    <recommendedName>
        <fullName evidence="4">Secreted protein</fullName>
    </recommendedName>
</protein>
<evidence type="ECO:0000313" key="2">
    <source>
        <dbReference type="EMBL" id="MEQ2160169.1"/>
    </source>
</evidence>
<evidence type="ECO:0000313" key="3">
    <source>
        <dbReference type="Proteomes" id="UP001476798"/>
    </source>
</evidence>
<dbReference type="EMBL" id="JAHRIO010004975">
    <property type="protein sequence ID" value="MEQ2160169.1"/>
    <property type="molecule type" value="Genomic_DNA"/>
</dbReference>